<evidence type="ECO:0000313" key="2">
    <source>
        <dbReference type="EMBL" id="CAI3985047.1"/>
    </source>
</evidence>
<gene>
    <name evidence="2" type="ORF">C1SCF055_LOCUS12534</name>
</gene>
<feature type="compositionally biased region" description="Low complexity" evidence="1">
    <location>
        <begin position="325"/>
        <end position="338"/>
    </location>
</feature>
<dbReference type="AlphaFoldDB" id="A0A9P1C5I8"/>
<organism evidence="2">
    <name type="scientific">Cladocopium goreaui</name>
    <dbReference type="NCBI Taxonomy" id="2562237"/>
    <lineage>
        <taxon>Eukaryota</taxon>
        <taxon>Sar</taxon>
        <taxon>Alveolata</taxon>
        <taxon>Dinophyceae</taxon>
        <taxon>Suessiales</taxon>
        <taxon>Symbiodiniaceae</taxon>
        <taxon>Cladocopium</taxon>
    </lineage>
</organism>
<accession>A0A9P1C5I8</accession>
<comment type="caution">
    <text evidence="2">The sequence shown here is derived from an EMBL/GenBank/DDBJ whole genome shotgun (WGS) entry which is preliminary data.</text>
</comment>
<feature type="compositionally biased region" description="Basic and acidic residues" evidence="1">
    <location>
        <begin position="131"/>
        <end position="149"/>
    </location>
</feature>
<dbReference type="EMBL" id="CAMXCT020000946">
    <property type="protein sequence ID" value="CAL1138422.1"/>
    <property type="molecule type" value="Genomic_DNA"/>
</dbReference>
<reference evidence="2" key="1">
    <citation type="submission" date="2022-10" db="EMBL/GenBank/DDBJ databases">
        <authorList>
            <person name="Chen Y."/>
            <person name="Dougan E. K."/>
            <person name="Chan C."/>
            <person name="Rhodes N."/>
            <person name="Thang M."/>
        </authorList>
    </citation>
    <scope>NUCLEOTIDE SEQUENCE</scope>
</reference>
<dbReference type="EMBL" id="CAMXCT030000946">
    <property type="protein sequence ID" value="CAL4772359.1"/>
    <property type="molecule type" value="Genomic_DNA"/>
</dbReference>
<dbReference type="EMBL" id="CAMXCT010000946">
    <property type="protein sequence ID" value="CAI3985047.1"/>
    <property type="molecule type" value="Genomic_DNA"/>
</dbReference>
<feature type="region of interest" description="Disordered" evidence="1">
    <location>
        <begin position="325"/>
        <end position="360"/>
    </location>
</feature>
<evidence type="ECO:0000256" key="1">
    <source>
        <dbReference type="SAM" id="MobiDB-lite"/>
    </source>
</evidence>
<sequence length="360" mass="39269">MELVEMAALGFGAPSLTDLAREVLHREAPAASKRMQKPPGSVNTKNSTNPRIGRIGHLLTWIDANSWPLAVAMVCFAPRARRRHTLQRSHRRRQELSSAAEETGLGRCMVRLALPTIQEESSSINTSIEPSPREEEAGRAAKQPLEVHPEDCSNLSTGNLPMDFALANAQETLIAEMAKNEPLPLPTISQSFASTNSSVEAVPVLAPAPARATSAPGFQREARAPLSREEALRRLNQLKPQERGTRPLFSAAELVPFFEEPAPRLQRLLEEGSSGDSEADPWETFFLEEDDDAVGAGSSIGNAFRSAFGHSSVKRGCLPWLVQLSPPSSRCMSPSRESTCVPEESLPKSAWTSDEDGREF</sequence>
<name>A0A9P1C5I8_9DINO</name>
<feature type="region of interest" description="Disordered" evidence="1">
    <location>
        <begin position="28"/>
        <end position="49"/>
    </location>
</feature>
<feature type="compositionally biased region" description="Polar residues" evidence="1">
    <location>
        <begin position="120"/>
        <end position="129"/>
    </location>
</feature>
<evidence type="ECO:0000313" key="3">
    <source>
        <dbReference type="EMBL" id="CAL4772359.1"/>
    </source>
</evidence>
<protein>
    <submittedName>
        <fullName evidence="2">Uncharacterized protein</fullName>
    </submittedName>
</protein>
<dbReference type="Proteomes" id="UP001152797">
    <property type="component" value="Unassembled WGS sequence"/>
</dbReference>
<proteinExistence type="predicted"/>
<feature type="region of interest" description="Disordered" evidence="1">
    <location>
        <begin position="120"/>
        <end position="149"/>
    </location>
</feature>
<keyword evidence="4" id="KW-1185">Reference proteome</keyword>
<reference evidence="3 4" key="2">
    <citation type="submission" date="2024-05" db="EMBL/GenBank/DDBJ databases">
        <authorList>
            <person name="Chen Y."/>
            <person name="Shah S."/>
            <person name="Dougan E. K."/>
            <person name="Thang M."/>
            <person name="Chan C."/>
        </authorList>
    </citation>
    <scope>NUCLEOTIDE SEQUENCE [LARGE SCALE GENOMIC DNA]</scope>
</reference>
<evidence type="ECO:0000313" key="4">
    <source>
        <dbReference type="Proteomes" id="UP001152797"/>
    </source>
</evidence>